<name>A0ABV6E1Z8_9ACTN</name>
<dbReference type="EMBL" id="JBHLXH010000001">
    <property type="protein sequence ID" value="MFC0223000.1"/>
    <property type="molecule type" value="Genomic_DNA"/>
</dbReference>
<evidence type="ECO:0000256" key="5">
    <source>
        <dbReference type="SAM" id="MobiDB-lite"/>
    </source>
</evidence>
<dbReference type="PANTHER" id="PTHR34984:SF1">
    <property type="entry name" value="CARBON STORAGE REGULATOR"/>
    <property type="match status" value="1"/>
</dbReference>
<evidence type="ECO:0000256" key="3">
    <source>
        <dbReference type="ARBA" id="ARBA00022884"/>
    </source>
</evidence>
<sequence length="87" mass="9297">MLVVSRRAGESIVIGDNVTVSVLEVRGDVVRIGIDAPRSVAVHRQELLAQLAQSNQEAASPSDNAVDSLLTAMRDRGKGQRTDDEDA</sequence>
<evidence type="ECO:0000256" key="4">
    <source>
        <dbReference type="HAMAP-Rule" id="MF_00167"/>
    </source>
</evidence>
<dbReference type="InterPro" id="IPR003751">
    <property type="entry name" value="CsrA"/>
</dbReference>
<dbReference type="SUPFAM" id="SSF117130">
    <property type="entry name" value="CsrA-like"/>
    <property type="match status" value="1"/>
</dbReference>
<organism evidence="6 7">
    <name type="scientific">Nocardioides zeicaulis</name>
    <dbReference type="NCBI Taxonomy" id="1776857"/>
    <lineage>
        <taxon>Bacteria</taxon>
        <taxon>Bacillati</taxon>
        <taxon>Actinomycetota</taxon>
        <taxon>Actinomycetes</taxon>
        <taxon>Propionibacteriales</taxon>
        <taxon>Nocardioidaceae</taxon>
        <taxon>Nocardioides</taxon>
    </lineage>
</organism>
<comment type="similarity">
    <text evidence="4">Belongs to the CsrA/RsmA family.</text>
</comment>
<keyword evidence="7" id="KW-1185">Reference proteome</keyword>
<comment type="subunit">
    <text evidence="4">Homodimer; the beta-strands of each monomer intercalate to form a hydrophobic core, while the alpha-helices form wings that extend away from the core.</text>
</comment>
<keyword evidence="1 4" id="KW-0963">Cytoplasm</keyword>
<dbReference type="Pfam" id="PF02599">
    <property type="entry name" value="CsrA"/>
    <property type="match status" value="1"/>
</dbReference>
<keyword evidence="2 4" id="KW-0810">Translation regulation</keyword>
<keyword evidence="4" id="KW-0678">Repressor</keyword>
<dbReference type="PANTHER" id="PTHR34984">
    <property type="entry name" value="CARBON STORAGE REGULATOR"/>
    <property type="match status" value="1"/>
</dbReference>
<dbReference type="InterPro" id="IPR036107">
    <property type="entry name" value="CsrA_sf"/>
</dbReference>
<keyword evidence="4" id="KW-1005">Bacterial flagellum biogenesis</keyword>
<comment type="subcellular location">
    <subcellularLocation>
        <location evidence="4">Cytoplasm</location>
    </subcellularLocation>
</comment>
<proteinExistence type="inferred from homology"/>
<accession>A0ABV6E1Z8</accession>
<evidence type="ECO:0000256" key="1">
    <source>
        <dbReference type="ARBA" id="ARBA00022490"/>
    </source>
</evidence>
<gene>
    <name evidence="4 6" type="primary">csrA</name>
    <name evidence="6" type="ORF">ACFFJG_10940</name>
</gene>
<evidence type="ECO:0000313" key="6">
    <source>
        <dbReference type="EMBL" id="MFC0223000.1"/>
    </source>
</evidence>
<dbReference type="HAMAP" id="MF_00167">
    <property type="entry name" value="CsrA"/>
    <property type="match status" value="1"/>
</dbReference>
<feature type="compositionally biased region" description="Polar residues" evidence="5">
    <location>
        <begin position="53"/>
        <end position="65"/>
    </location>
</feature>
<dbReference type="RefSeq" id="WP_378518738.1">
    <property type="nucleotide sequence ID" value="NZ_CBCSDI010000022.1"/>
</dbReference>
<keyword evidence="3 4" id="KW-0694">RNA-binding</keyword>
<dbReference type="NCBIfam" id="TIGR00202">
    <property type="entry name" value="csrA"/>
    <property type="match status" value="1"/>
</dbReference>
<dbReference type="Proteomes" id="UP001589698">
    <property type="component" value="Unassembled WGS sequence"/>
</dbReference>
<evidence type="ECO:0000313" key="7">
    <source>
        <dbReference type="Proteomes" id="UP001589698"/>
    </source>
</evidence>
<protein>
    <recommendedName>
        <fullName evidence="4">Translational regulator CsrA</fullName>
    </recommendedName>
</protein>
<comment type="caution">
    <text evidence="6">The sequence shown here is derived from an EMBL/GenBank/DDBJ whole genome shotgun (WGS) entry which is preliminary data.</text>
</comment>
<dbReference type="NCBIfam" id="NF002469">
    <property type="entry name" value="PRK01712.1"/>
    <property type="match status" value="1"/>
</dbReference>
<feature type="region of interest" description="Disordered" evidence="5">
    <location>
        <begin position="53"/>
        <end position="87"/>
    </location>
</feature>
<dbReference type="Gene3D" id="2.60.40.4380">
    <property type="entry name" value="Translational regulator CsrA"/>
    <property type="match status" value="1"/>
</dbReference>
<evidence type="ECO:0000256" key="2">
    <source>
        <dbReference type="ARBA" id="ARBA00022845"/>
    </source>
</evidence>
<comment type="function">
    <text evidence="4">A translational regulator that binds mRNA to regulate translation initiation and/or mRNA stability. Usually binds in the 5'-UTR at or near the Shine-Dalgarno sequence preventing ribosome-binding, thus repressing translation. Its main target seems to be the major flagellin gene, while its function is anatagonized by FliW.</text>
</comment>
<feature type="compositionally biased region" description="Basic and acidic residues" evidence="5">
    <location>
        <begin position="73"/>
        <end position="87"/>
    </location>
</feature>
<reference evidence="6 7" key="1">
    <citation type="submission" date="2024-09" db="EMBL/GenBank/DDBJ databases">
        <authorList>
            <person name="Sun Q."/>
            <person name="Mori K."/>
        </authorList>
    </citation>
    <scope>NUCLEOTIDE SEQUENCE [LARGE SCALE GENOMIC DNA]</scope>
    <source>
        <strain evidence="6 7">CCM 8654</strain>
    </source>
</reference>